<proteinExistence type="predicted"/>
<dbReference type="PANTHER" id="PTHR30632">
    <property type="entry name" value="MOLYBDATE-BINDING PERIPLASMIC PROTEIN"/>
    <property type="match status" value="1"/>
</dbReference>
<dbReference type="Proteomes" id="UP001597463">
    <property type="component" value="Unassembled WGS sequence"/>
</dbReference>
<evidence type="ECO:0000313" key="2">
    <source>
        <dbReference type="Proteomes" id="UP001597463"/>
    </source>
</evidence>
<dbReference type="RefSeq" id="WP_066483346.1">
    <property type="nucleotide sequence ID" value="NZ_BCNT01000022.1"/>
</dbReference>
<reference evidence="2" key="1">
    <citation type="journal article" date="2019" name="Int. J. Syst. Evol. Microbiol.">
        <title>The Global Catalogue of Microorganisms (GCM) 10K type strain sequencing project: providing services to taxonomists for standard genome sequencing and annotation.</title>
        <authorList>
            <consortium name="The Broad Institute Genomics Platform"/>
            <consortium name="The Broad Institute Genome Sequencing Center for Infectious Disease"/>
            <person name="Wu L."/>
            <person name="Ma J."/>
        </authorList>
    </citation>
    <scope>NUCLEOTIDE SEQUENCE [LARGE SCALE GENOMIC DNA]</scope>
    <source>
        <strain evidence="2">TISTR 1906</strain>
    </source>
</reference>
<dbReference type="InterPro" id="IPR050682">
    <property type="entry name" value="ModA/WtpA"/>
</dbReference>
<keyword evidence="2" id="KW-1185">Reference proteome</keyword>
<dbReference type="Gene3D" id="3.40.190.10">
    <property type="entry name" value="Periplasmic binding protein-like II"/>
    <property type="match status" value="2"/>
</dbReference>
<name>A0ABW5UQ35_9BURK</name>
<evidence type="ECO:0000313" key="1">
    <source>
        <dbReference type="EMBL" id="MFD2755360.1"/>
    </source>
</evidence>
<protein>
    <submittedName>
        <fullName evidence="1">Substrate-binding domain-containing protein</fullName>
    </submittedName>
</protein>
<gene>
    <name evidence="1" type="ORF">ACFSW6_14785</name>
</gene>
<dbReference type="SUPFAM" id="SSF53850">
    <property type="entry name" value="Periplasmic binding protein-like II"/>
    <property type="match status" value="1"/>
</dbReference>
<dbReference type="PANTHER" id="PTHR30632:SF11">
    <property type="entry name" value="BLR4797 PROTEIN"/>
    <property type="match status" value="1"/>
</dbReference>
<comment type="caution">
    <text evidence="1">The sequence shown here is derived from an EMBL/GenBank/DDBJ whole genome shotgun (WGS) entry which is preliminary data.</text>
</comment>
<accession>A0ABW5UQ35</accession>
<sequence>MPQTETSSTAFALKGISSMATRQVLAELAAAWQAQGGEPVAIESVGGVDAARRVQAGEEAFDVVFLAADALAQLEDCGRVVAGSRVALVLSSTAVAVPGGAALPDISTEQALRAAVLAAPRIGYSTGPSGVALQKLFERWGIAEQIRPRIVQARPGVPVGSLIATGEVALGFQQLSELIHVEGIAIVGPLPQAVAIDTVFSGGVVAGSAHADAVRRLLAFMASPGADGAKRRQGMEPA</sequence>
<dbReference type="Pfam" id="PF13531">
    <property type="entry name" value="SBP_bac_11"/>
    <property type="match status" value="1"/>
</dbReference>
<dbReference type="EMBL" id="JBHUMV010000006">
    <property type="protein sequence ID" value="MFD2755360.1"/>
    <property type="molecule type" value="Genomic_DNA"/>
</dbReference>
<organism evidence="1 2">
    <name type="scientific">Comamonas terrae</name>
    <dbReference type="NCBI Taxonomy" id="673548"/>
    <lineage>
        <taxon>Bacteria</taxon>
        <taxon>Pseudomonadati</taxon>
        <taxon>Pseudomonadota</taxon>
        <taxon>Betaproteobacteria</taxon>
        <taxon>Burkholderiales</taxon>
        <taxon>Comamonadaceae</taxon>
        <taxon>Comamonas</taxon>
    </lineage>
</organism>